<evidence type="ECO:0000313" key="2">
    <source>
        <dbReference type="Proteomes" id="UP001054837"/>
    </source>
</evidence>
<sequence length="550" mass="64279">MQNPHHGEVRARDYRLRWQITVLSNIWKPAQEFFHTEMETLTRWHIFIQSVRDAKGGSRFYCSVGYDSLVPAHRQTIEARFSGTASIDNKTLSIIDQDHQFSSGDGTTRLAWNFTVPFVMPTTFHHLIFEFVFTINVRHFNEYTNLEMENLNQLSDDLLLMMSETEYRRMSLVTAGFPEVREVHPFILYSRWRNFNKVHQITGWSVAVPISERVLHYILTFLYRGIIPRLLLELWHRTELSRVIHYYQLHILKKMLYLYIESQNREDLYPSTTSNSTASLKFGRIDSPPVQHRHFPVSGKGNFVFVTVTLEDVDGIGPWLSYRVTSCLPMDFEYEICISVRKSKKKEILAHYAYNTIRGVAFTEERLVLFLGSKHIFGRFLSSDERILLSIHLTYSKEWPSYHLTDTAPVAEPNDAVSLRDLATDLWSALKSGLHADMRVIPRDDPSGTQQVTSCNRFMFRARLKRWDNIMTAQQMSGNDIPTIQLPLNDFCVDWLLRFMYTAEARSVPHVSRMELTQFAAENDFDSMRRLLSRPDFEALVGNQLRSRHD</sequence>
<evidence type="ECO:0008006" key="3">
    <source>
        <dbReference type="Google" id="ProtNLM"/>
    </source>
</evidence>
<keyword evidence="2" id="KW-1185">Reference proteome</keyword>
<dbReference type="AlphaFoldDB" id="A0AAV4V0U7"/>
<evidence type="ECO:0000313" key="1">
    <source>
        <dbReference type="EMBL" id="GIY63180.1"/>
    </source>
</evidence>
<protein>
    <recommendedName>
        <fullName evidence="3">BTB domain-containing protein</fullName>
    </recommendedName>
</protein>
<proteinExistence type="predicted"/>
<name>A0AAV4V0U7_9ARAC</name>
<dbReference type="Gene3D" id="3.30.710.10">
    <property type="entry name" value="Potassium Channel Kv1.1, Chain A"/>
    <property type="match status" value="1"/>
</dbReference>
<dbReference type="InterPro" id="IPR011333">
    <property type="entry name" value="SKP1/BTB/POZ_sf"/>
</dbReference>
<gene>
    <name evidence="1" type="ORF">CDAR_492771</name>
</gene>
<dbReference type="Proteomes" id="UP001054837">
    <property type="component" value="Unassembled WGS sequence"/>
</dbReference>
<dbReference type="EMBL" id="BPLQ01012162">
    <property type="protein sequence ID" value="GIY63180.1"/>
    <property type="molecule type" value="Genomic_DNA"/>
</dbReference>
<organism evidence="1 2">
    <name type="scientific">Caerostris darwini</name>
    <dbReference type="NCBI Taxonomy" id="1538125"/>
    <lineage>
        <taxon>Eukaryota</taxon>
        <taxon>Metazoa</taxon>
        <taxon>Ecdysozoa</taxon>
        <taxon>Arthropoda</taxon>
        <taxon>Chelicerata</taxon>
        <taxon>Arachnida</taxon>
        <taxon>Araneae</taxon>
        <taxon>Araneomorphae</taxon>
        <taxon>Entelegynae</taxon>
        <taxon>Araneoidea</taxon>
        <taxon>Araneidae</taxon>
        <taxon>Caerostris</taxon>
    </lineage>
</organism>
<accession>A0AAV4V0U7</accession>
<comment type="caution">
    <text evidence="1">The sequence shown here is derived from an EMBL/GenBank/DDBJ whole genome shotgun (WGS) entry which is preliminary data.</text>
</comment>
<reference evidence="1 2" key="1">
    <citation type="submission" date="2021-06" db="EMBL/GenBank/DDBJ databases">
        <title>Caerostris darwini draft genome.</title>
        <authorList>
            <person name="Kono N."/>
            <person name="Arakawa K."/>
        </authorList>
    </citation>
    <scope>NUCLEOTIDE SEQUENCE [LARGE SCALE GENOMIC DNA]</scope>
</reference>